<dbReference type="EMBL" id="CACRUF010000007">
    <property type="protein sequence ID" value="VYT68045.1"/>
    <property type="molecule type" value="Genomic_DNA"/>
</dbReference>
<organism evidence="1">
    <name type="scientific">Veillonella dispar</name>
    <dbReference type="NCBI Taxonomy" id="39778"/>
    <lineage>
        <taxon>Bacteria</taxon>
        <taxon>Bacillati</taxon>
        <taxon>Bacillota</taxon>
        <taxon>Negativicutes</taxon>
        <taxon>Veillonellales</taxon>
        <taxon>Veillonellaceae</taxon>
        <taxon>Veillonella</taxon>
    </lineage>
</organism>
<sequence length="284" mass="33163">MKRKKKIHTGVCITDERIVCVTAHVENKTMVITDALEMKRSAPIDEDIRKFIEMYDLDDGAYSIVANIDTQMHVAPYDPHDFDMKEFIKWNVEDYFSFDGDCFQMDACRREYPRHNYHMFMVAVERHSLELLKQGIRDTYAPVDVIDFWPIPICYSLMRRSGTVTGVVEKGDLHLWLWWNDICIQECRIPITSTDVSEGIEQLETRLQEFGVDEIQGIKLYGLEQLTEEERKDMEAIISIYGETEYIPLLFLGRGRNRCKQGQLDWDMAIGMAARGLKWIGLGW</sequence>
<protein>
    <submittedName>
        <fullName evidence="1">Uncharacterized protein</fullName>
    </submittedName>
</protein>
<reference evidence="1" key="1">
    <citation type="submission" date="2019-11" db="EMBL/GenBank/DDBJ databases">
        <authorList>
            <person name="Feng L."/>
        </authorList>
    </citation>
    <scope>NUCLEOTIDE SEQUENCE</scope>
    <source>
        <strain evidence="1">VdisparLFYP95</strain>
    </source>
</reference>
<dbReference type="AlphaFoldDB" id="A0A6N2YM80"/>
<name>A0A6N2YM80_9FIRM</name>
<dbReference type="RefSeq" id="WP_155086706.1">
    <property type="nucleotide sequence ID" value="NZ_CACRUF010000007.1"/>
</dbReference>
<evidence type="ECO:0000313" key="1">
    <source>
        <dbReference type="EMBL" id="VYT68045.1"/>
    </source>
</evidence>
<proteinExistence type="predicted"/>
<accession>A0A6N2YM80</accession>
<gene>
    <name evidence="1" type="ORF">VDLFYP95_00452</name>
</gene>